<organism evidence="2 3">
    <name type="scientific">Gemmobacter megaterium</name>
    <dbReference type="NCBI Taxonomy" id="1086013"/>
    <lineage>
        <taxon>Bacteria</taxon>
        <taxon>Pseudomonadati</taxon>
        <taxon>Pseudomonadota</taxon>
        <taxon>Alphaproteobacteria</taxon>
        <taxon>Rhodobacterales</taxon>
        <taxon>Paracoccaceae</taxon>
        <taxon>Gemmobacter</taxon>
    </lineage>
</organism>
<dbReference type="Gene3D" id="3.10.20.440">
    <property type="entry name" value="2Fe-2S iron-sulphur cluster binding domain, sarcosine oxidase, alpha subunit, N-terminal domain"/>
    <property type="match status" value="1"/>
</dbReference>
<reference evidence="2 3" key="1">
    <citation type="submission" date="2017-01" db="EMBL/GenBank/DDBJ databases">
        <authorList>
            <person name="Mah S.A."/>
            <person name="Swanson W.J."/>
            <person name="Moy G.W."/>
            <person name="Vacquier V.D."/>
        </authorList>
    </citation>
    <scope>NUCLEOTIDE SEQUENCE [LARGE SCALE GENOMIC DNA]</scope>
    <source>
        <strain evidence="2 3">DSM 26375</strain>
    </source>
</reference>
<sequence>MITPLPTKGRIHRLAETGRASVAFTLDGVAQVGMAGDTVLTAVLTVAPVLRWSEFGAEVRAGFCLMGACQDCWIWQEDGARLRGCSTPIAEGMRLLTHPPESWP</sequence>
<dbReference type="GO" id="GO:0051536">
    <property type="term" value="F:iron-sulfur cluster binding"/>
    <property type="evidence" value="ECO:0007669"/>
    <property type="project" value="InterPro"/>
</dbReference>
<keyword evidence="3" id="KW-1185">Reference proteome</keyword>
<dbReference type="EMBL" id="FTOT01000003">
    <property type="protein sequence ID" value="SIS97368.1"/>
    <property type="molecule type" value="Genomic_DNA"/>
</dbReference>
<dbReference type="SUPFAM" id="SSF54292">
    <property type="entry name" value="2Fe-2S ferredoxin-like"/>
    <property type="match status" value="1"/>
</dbReference>
<protein>
    <submittedName>
        <fullName evidence="2">2Fe-2S iron-sulfur cluster binding domain-containing protein</fullName>
    </submittedName>
</protein>
<gene>
    <name evidence="2" type="ORF">SAMN05421774_103379</name>
</gene>
<proteinExistence type="predicted"/>
<dbReference type="RefSeq" id="WP_076530991.1">
    <property type="nucleotide sequence ID" value="NZ_BMEH01000003.1"/>
</dbReference>
<keyword evidence="1" id="KW-0560">Oxidoreductase</keyword>
<dbReference type="InterPro" id="IPR036010">
    <property type="entry name" value="2Fe-2S_ferredoxin-like_sf"/>
</dbReference>
<evidence type="ECO:0000313" key="2">
    <source>
        <dbReference type="EMBL" id="SIS97368.1"/>
    </source>
</evidence>
<dbReference type="InterPro" id="IPR042204">
    <property type="entry name" value="2Fe-2S-bd_N"/>
</dbReference>
<dbReference type="AlphaFoldDB" id="A0A1N7NGI8"/>
<accession>A0A1N7NGI8</accession>
<dbReference type="OrthoDB" id="573392at2"/>
<name>A0A1N7NGI8_9RHOB</name>
<dbReference type="STRING" id="1086013.SAMN05421774_103379"/>
<evidence type="ECO:0000313" key="3">
    <source>
        <dbReference type="Proteomes" id="UP000186141"/>
    </source>
</evidence>
<dbReference type="Pfam" id="PF13510">
    <property type="entry name" value="Fer2_4"/>
    <property type="match status" value="1"/>
</dbReference>
<evidence type="ECO:0000256" key="1">
    <source>
        <dbReference type="ARBA" id="ARBA00023002"/>
    </source>
</evidence>
<dbReference type="Proteomes" id="UP000186141">
    <property type="component" value="Unassembled WGS sequence"/>
</dbReference>
<dbReference type="GO" id="GO:0016491">
    <property type="term" value="F:oxidoreductase activity"/>
    <property type="evidence" value="ECO:0007669"/>
    <property type="project" value="UniProtKB-KW"/>
</dbReference>